<dbReference type="PROSITE" id="PS50005">
    <property type="entry name" value="TPR"/>
    <property type="match status" value="1"/>
</dbReference>
<dbReference type="InterPro" id="IPR038906">
    <property type="entry name" value="TTC36"/>
</dbReference>
<dbReference type="OrthoDB" id="539634at2759"/>
<evidence type="ECO:0000313" key="3">
    <source>
        <dbReference type="EMBL" id="CAD5216614.1"/>
    </source>
</evidence>
<evidence type="ECO:0000313" key="6">
    <source>
        <dbReference type="Proteomes" id="UP000659654"/>
    </source>
</evidence>
<dbReference type="EMBL" id="CAJFCV020000002">
    <property type="protein sequence ID" value="CAG9099937.1"/>
    <property type="molecule type" value="Genomic_DNA"/>
</dbReference>
<evidence type="ECO:0000313" key="7">
    <source>
        <dbReference type="WBParaSite" id="BXY_1752800.1"/>
    </source>
</evidence>
<dbReference type="SMR" id="A0A1I7SWU6"/>
<evidence type="ECO:0000313" key="5">
    <source>
        <dbReference type="Proteomes" id="UP000095284"/>
    </source>
</evidence>
<dbReference type="Gene3D" id="1.25.40.10">
    <property type="entry name" value="Tetratricopeptide repeat domain"/>
    <property type="match status" value="1"/>
</dbReference>
<dbReference type="eggNOG" id="KOG4555">
    <property type="taxonomic scope" value="Eukaryota"/>
</dbReference>
<evidence type="ECO:0000256" key="1">
    <source>
        <dbReference type="ARBA" id="ARBA00006995"/>
    </source>
</evidence>
<dbReference type="Pfam" id="PF13424">
    <property type="entry name" value="TPR_12"/>
    <property type="match status" value="1"/>
</dbReference>
<dbReference type="InterPro" id="IPR019734">
    <property type="entry name" value="TPR_rpt"/>
</dbReference>
<dbReference type="PANTHER" id="PTHR21405">
    <property type="entry name" value="CDNA SEQUENCE BC021608"/>
    <property type="match status" value="1"/>
</dbReference>
<organism evidence="5 7">
    <name type="scientific">Bursaphelenchus xylophilus</name>
    <name type="common">Pinewood nematode worm</name>
    <name type="synonym">Aphelenchoides xylophilus</name>
    <dbReference type="NCBI Taxonomy" id="6326"/>
    <lineage>
        <taxon>Eukaryota</taxon>
        <taxon>Metazoa</taxon>
        <taxon>Ecdysozoa</taxon>
        <taxon>Nematoda</taxon>
        <taxon>Chromadorea</taxon>
        <taxon>Rhabditida</taxon>
        <taxon>Tylenchina</taxon>
        <taxon>Tylenchomorpha</taxon>
        <taxon>Aphelenchoidea</taxon>
        <taxon>Aphelenchoididae</taxon>
        <taxon>Bursaphelenchus</taxon>
    </lineage>
</organism>
<keyword evidence="2" id="KW-0802">TPR repeat</keyword>
<reference evidence="7" key="1">
    <citation type="submission" date="2016-11" db="UniProtKB">
        <authorList>
            <consortium name="WormBaseParasite"/>
        </authorList>
    </citation>
    <scope>IDENTIFICATION</scope>
</reference>
<dbReference type="Proteomes" id="UP000582659">
    <property type="component" value="Unassembled WGS sequence"/>
</dbReference>
<dbReference type="EMBL" id="CAJFDI010000002">
    <property type="protein sequence ID" value="CAD5216614.1"/>
    <property type="molecule type" value="Genomic_DNA"/>
</dbReference>
<dbReference type="PANTHER" id="PTHR21405:SF0">
    <property type="entry name" value="TETRATRICOPEPTIDE REPEAT PROTEIN 36"/>
    <property type="match status" value="1"/>
</dbReference>
<gene>
    <name evidence="3" type="ORF">BXYJ_LOCUS4623</name>
</gene>
<feature type="repeat" description="TPR" evidence="2">
    <location>
        <begin position="43"/>
        <end position="76"/>
    </location>
</feature>
<protein>
    <submittedName>
        <fullName evidence="3">(pine wood nematode) hypothetical protein</fullName>
    </submittedName>
</protein>
<name>A0A1I7SWU6_BURXY</name>
<dbReference type="SUPFAM" id="SSF48452">
    <property type="entry name" value="TPR-like"/>
    <property type="match status" value="1"/>
</dbReference>
<reference evidence="4" key="2">
    <citation type="submission" date="2020-08" db="EMBL/GenBank/DDBJ databases">
        <authorList>
            <person name="Kikuchi T."/>
        </authorList>
    </citation>
    <scope>NUCLEOTIDE SEQUENCE</scope>
    <source>
        <strain evidence="3">Ka4C1</strain>
    </source>
</reference>
<accession>A0A1I7SWU6</accession>
<dbReference type="WBParaSite" id="BXY_1752800.1">
    <property type="protein sequence ID" value="BXY_1752800.1"/>
    <property type="gene ID" value="BXY_1752800"/>
</dbReference>
<dbReference type="AlphaFoldDB" id="A0A1I7SWU6"/>
<evidence type="ECO:0000313" key="4">
    <source>
        <dbReference type="EMBL" id="CAG9099937.1"/>
    </source>
</evidence>
<proteinExistence type="inferred from homology"/>
<dbReference type="GO" id="GO:0006570">
    <property type="term" value="P:tyrosine metabolic process"/>
    <property type="evidence" value="ECO:0007669"/>
    <property type="project" value="TreeGrafter"/>
</dbReference>
<comment type="similarity">
    <text evidence="1">Belongs to the TTC36 family.</text>
</comment>
<dbReference type="InterPro" id="IPR011990">
    <property type="entry name" value="TPR-like_helical_dom_sf"/>
</dbReference>
<dbReference type="SMART" id="SM00028">
    <property type="entry name" value="TPR"/>
    <property type="match status" value="3"/>
</dbReference>
<sequence length="178" mass="19919">MASERDKAILNMIMNPLMPTGNVAEEVEPQDEDYSQLEGFKDSQSREIEGIRLSEEKKHEEALQKFDEAIKICPNNPSAYNNKAQTLQFLRKLDDSLSYLNKAIELSQGKGKTAAQSFAQRALIHRCQGRPDEAKADLEKAAELGNKFAKLELVALNPYAAMCNQMLGDVMEKLKNGN</sequence>
<dbReference type="Proteomes" id="UP000659654">
    <property type="component" value="Unassembled WGS sequence"/>
</dbReference>
<dbReference type="Proteomes" id="UP000095284">
    <property type="component" value="Unplaced"/>
</dbReference>
<keyword evidence="6" id="KW-1185">Reference proteome</keyword>
<evidence type="ECO:0000256" key="2">
    <source>
        <dbReference type="PROSITE-ProRule" id="PRU00339"/>
    </source>
</evidence>